<gene>
    <name evidence="2" type="ORF">APY04_1988</name>
</gene>
<dbReference type="AlphaFoldDB" id="A0A125NUR2"/>
<proteinExistence type="predicted"/>
<evidence type="ECO:0000313" key="3">
    <source>
        <dbReference type="Proteomes" id="UP000059074"/>
    </source>
</evidence>
<keyword evidence="3" id="KW-1185">Reference proteome</keyword>
<sequence>MLHKGSPFLLAAAIIVLLVHACILIGGAKVAVVLCTFALMIGGPVALLIWLGSLPDLEERQRQRRRDRHQAHADAALWQQTLNAMQATYPAPRHMQHTGALAPANAVRTQPRTARAGAHLTPHTPSGIRRCIRPILALSAMVASAIGVAGCATEIPPEAWSAVRPGMKTAELVSLIGGPDYVRSNGAAEVWQYCRDSYGRDEGRNALYYTAILIDKQEIRDVKVHPVYSGAGCQEFYRASF</sequence>
<organism evidence="2 3">
    <name type="scientific">Hyphomicrobium sulfonivorans</name>
    <dbReference type="NCBI Taxonomy" id="121290"/>
    <lineage>
        <taxon>Bacteria</taxon>
        <taxon>Pseudomonadati</taxon>
        <taxon>Pseudomonadota</taxon>
        <taxon>Alphaproteobacteria</taxon>
        <taxon>Hyphomicrobiales</taxon>
        <taxon>Hyphomicrobiaceae</taxon>
        <taxon>Hyphomicrobium</taxon>
    </lineage>
</organism>
<dbReference type="EMBL" id="LMTR01000065">
    <property type="protein sequence ID" value="KWT67423.1"/>
    <property type="molecule type" value="Genomic_DNA"/>
</dbReference>
<accession>A0A125NUR2</accession>
<keyword evidence="1" id="KW-0472">Membrane</keyword>
<keyword evidence="1" id="KW-0812">Transmembrane</keyword>
<keyword evidence="1" id="KW-1133">Transmembrane helix</keyword>
<evidence type="ECO:0008006" key="4">
    <source>
        <dbReference type="Google" id="ProtNLM"/>
    </source>
</evidence>
<evidence type="ECO:0000313" key="2">
    <source>
        <dbReference type="EMBL" id="KWT67423.1"/>
    </source>
</evidence>
<reference evidence="2 3" key="1">
    <citation type="submission" date="2015-10" db="EMBL/GenBank/DDBJ databases">
        <title>Transcriptomic analysis of a linuron degrading triple-species bacterial consortium.</title>
        <authorList>
            <person name="Albers P."/>
        </authorList>
    </citation>
    <scope>NUCLEOTIDE SEQUENCE [LARGE SCALE GENOMIC DNA]</scope>
    <source>
        <strain evidence="2 3">WDL6</strain>
    </source>
</reference>
<feature type="transmembrane region" description="Helical" evidence="1">
    <location>
        <begin position="31"/>
        <end position="54"/>
    </location>
</feature>
<dbReference type="PATRIC" id="fig|121290.4.peg.3385"/>
<name>A0A125NUR2_HYPSL</name>
<protein>
    <recommendedName>
        <fullName evidence="4">Lipoprotein SmpA/OmlA domain-containing protein</fullName>
    </recommendedName>
</protein>
<dbReference type="STRING" id="121290.APY04_1988"/>
<dbReference type="Proteomes" id="UP000059074">
    <property type="component" value="Unassembled WGS sequence"/>
</dbReference>
<comment type="caution">
    <text evidence="2">The sequence shown here is derived from an EMBL/GenBank/DDBJ whole genome shotgun (WGS) entry which is preliminary data.</text>
</comment>
<evidence type="ECO:0000256" key="1">
    <source>
        <dbReference type="SAM" id="Phobius"/>
    </source>
</evidence>